<keyword evidence="3" id="KW-1185">Reference proteome</keyword>
<dbReference type="OrthoDB" id="342264at2759"/>
<dbReference type="Gene3D" id="2.60.200.20">
    <property type="match status" value="1"/>
</dbReference>
<dbReference type="RefSeq" id="XP_010792540.1">
    <property type="nucleotide sequence ID" value="XM_010794238.1"/>
</dbReference>
<dbReference type="KEGG" id="ncc:104965280"/>
<dbReference type="AlphaFoldDB" id="A0A6I9PXF6"/>
<dbReference type="PROSITE" id="PS50006">
    <property type="entry name" value="FHA_DOMAIN"/>
    <property type="match status" value="1"/>
</dbReference>
<evidence type="ECO:0000259" key="2">
    <source>
        <dbReference type="PROSITE" id="PS50006"/>
    </source>
</evidence>
<protein>
    <submittedName>
        <fullName evidence="4">Mediator of DNA damage checkpoint protein 1-like</fullName>
    </submittedName>
</protein>
<dbReference type="InterPro" id="IPR000253">
    <property type="entry name" value="FHA_dom"/>
</dbReference>
<dbReference type="Pfam" id="PF00498">
    <property type="entry name" value="FHA"/>
    <property type="match status" value="1"/>
</dbReference>
<feature type="compositionally biased region" description="Polar residues" evidence="1">
    <location>
        <begin position="248"/>
        <end position="264"/>
    </location>
</feature>
<organism evidence="3 4">
    <name type="scientific">Notothenia coriiceps</name>
    <name type="common">black rockcod</name>
    <dbReference type="NCBI Taxonomy" id="8208"/>
    <lineage>
        <taxon>Eukaryota</taxon>
        <taxon>Metazoa</taxon>
        <taxon>Chordata</taxon>
        <taxon>Craniata</taxon>
        <taxon>Vertebrata</taxon>
        <taxon>Euteleostomi</taxon>
        <taxon>Actinopterygii</taxon>
        <taxon>Neopterygii</taxon>
        <taxon>Teleostei</taxon>
        <taxon>Neoteleostei</taxon>
        <taxon>Acanthomorphata</taxon>
        <taxon>Eupercaria</taxon>
        <taxon>Perciformes</taxon>
        <taxon>Notothenioidei</taxon>
        <taxon>Nototheniidae</taxon>
        <taxon>Notothenia</taxon>
    </lineage>
</organism>
<reference evidence="4" key="1">
    <citation type="submission" date="2025-08" db="UniProtKB">
        <authorList>
            <consortium name="RefSeq"/>
        </authorList>
    </citation>
    <scope>IDENTIFICATION</scope>
    <source>
        <tissue evidence="4">Muscle</tissue>
    </source>
</reference>
<dbReference type="Proteomes" id="UP000504611">
    <property type="component" value="Unplaced"/>
</dbReference>
<dbReference type="InterPro" id="IPR008984">
    <property type="entry name" value="SMAD_FHA_dom_sf"/>
</dbReference>
<dbReference type="CDD" id="cd22665">
    <property type="entry name" value="FHA_MDC1"/>
    <property type="match status" value="1"/>
</dbReference>
<name>A0A6I9PXF6_9TELE</name>
<feature type="domain" description="FHA" evidence="2">
    <location>
        <begin position="54"/>
        <end position="115"/>
    </location>
</feature>
<sequence>MDATQRICDSILESDEEDHEDESENKRGRPLAKLYILKNAHIPETEVPLFLGENVLGRDPNTCAVPLIAPSISKQHATICLSVYRKRGRHSEVDIEALVWDQGSMNGTRKGQKKLTPNVRYALSERDSLVVADIPCQYVSCAEDAVSSQGDARTPVSRHSGEKATRLHATSTSGKKYVNGGTRARVSLPDQEDTMKTPGVTTVLSFEQTPTYPEGSLVPESDSDSDGETGQRRRKAIVSDSDSHKSSPRCSTFLSPTNKTVPER</sequence>
<evidence type="ECO:0000313" key="3">
    <source>
        <dbReference type="Proteomes" id="UP000504611"/>
    </source>
</evidence>
<feature type="region of interest" description="Disordered" evidence="1">
    <location>
        <begin position="147"/>
        <end position="264"/>
    </location>
</feature>
<dbReference type="SUPFAM" id="SSF49879">
    <property type="entry name" value="SMAD/FHA domain"/>
    <property type="match status" value="1"/>
</dbReference>
<proteinExistence type="predicted"/>
<evidence type="ECO:0000256" key="1">
    <source>
        <dbReference type="SAM" id="MobiDB-lite"/>
    </source>
</evidence>
<feature type="compositionally biased region" description="Acidic residues" evidence="1">
    <location>
        <begin position="12"/>
        <end position="23"/>
    </location>
</feature>
<feature type="compositionally biased region" description="Polar residues" evidence="1">
    <location>
        <begin position="199"/>
        <end position="211"/>
    </location>
</feature>
<gene>
    <name evidence="4" type="primary">LOC104965280</name>
</gene>
<feature type="region of interest" description="Disordered" evidence="1">
    <location>
        <begin position="1"/>
        <end position="26"/>
    </location>
</feature>
<accession>A0A6I9PXF6</accession>
<dbReference type="GeneID" id="104965280"/>
<evidence type="ECO:0000313" key="4">
    <source>
        <dbReference type="RefSeq" id="XP_010792540.1"/>
    </source>
</evidence>